<reference evidence="1" key="2">
    <citation type="journal article" date="2021" name="Genome Biol. Evol.">
        <title>Developing a high-quality reference genome for a parasitic bivalve with doubly uniparental inheritance (Bivalvia: Unionida).</title>
        <authorList>
            <person name="Smith C.H."/>
        </authorList>
    </citation>
    <scope>NUCLEOTIDE SEQUENCE</scope>
    <source>
        <strain evidence="1">CHS0354</strain>
        <tissue evidence="1">Mantle</tissue>
    </source>
</reference>
<comment type="caution">
    <text evidence="1">The sequence shown here is derived from an EMBL/GenBank/DDBJ whole genome shotgun (WGS) entry which is preliminary data.</text>
</comment>
<sequence>MYCSSLFSRVSGWDKIKPTKGKSTRTTPIIPEAVTDKGNADWTAKHFAETSSNKNQEILILTEELPLQLRSDDIVLRDAARTSIHENNHPGKNSILKRNKAFSKKLVHILPKRKHTRSWKNSK</sequence>
<dbReference type="Proteomes" id="UP001195483">
    <property type="component" value="Unassembled WGS sequence"/>
</dbReference>
<proteinExistence type="predicted"/>
<keyword evidence="2" id="KW-1185">Reference proteome</keyword>
<dbReference type="AlphaFoldDB" id="A0AAE0WC82"/>
<reference evidence="1" key="1">
    <citation type="journal article" date="2021" name="Genome Biol. Evol.">
        <title>A High-Quality Reference Genome for a Parasitic Bivalve with Doubly Uniparental Inheritance (Bivalvia: Unionida).</title>
        <authorList>
            <person name="Smith C.H."/>
        </authorList>
    </citation>
    <scope>NUCLEOTIDE SEQUENCE</scope>
    <source>
        <strain evidence="1">CHS0354</strain>
    </source>
</reference>
<gene>
    <name evidence="1" type="ORF">CHS0354_039241</name>
</gene>
<accession>A0AAE0WC82</accession>
<name>A0AAE0WC82_9BIVA</name>
<protein>
    <submittedName>
        <fullName evidence="1">Uncharacterized protein</fullName>
    </submittedName>
</protein>
<organism evidence="1 2">
    <name type="scientific">Potamilus streckersoni</name>
    <dbReference type="NCBI Taxonomy" id="2493646"/>
    <lineage>
        <taxon>Eukaryota</taxon>
        <taxon>Metazoa</taxon>
        <taxon>Spiralia</taxon>
        <taxon>Lophotrochozoa</taxon>
        <taxon>Mollusca</taxon>
        <taxon>Bivalvia</taxon>
        <taxon>Autobranchia</taxon>
        <taxon>Heteroconchia</taxon>
        <taxon>Palaeoheterodonta</taxon>
        <taxon>Unionida</taxon>
        <taxon>Unionoidea</taxon>
        <taxon>Unionidae</taxon>
        <taxon>Ambleminae</taxon>
        <taxon>Lampsilini</taxon>
        <taxon>Potamilus</taxon>
    </lineage>
</organism>
<dbReference type="EMBL" id="JAEAOA010002295">
    <property type="protein sequence ID" value="KAK3608222.1"/>
    <property type="molecule type" value="Genomic_DNA"/>
</dbReference>
<evidence type="ECO:0000313" key="1">
    <source>
        <dbReference type="EMBL" id="KAK3608222.1"/>
    </source>
</evidence>
<reference evidence="1" key="3">
    <citation type="submission" date="2023-05" db="EMBL/GenBank/DDBJ databases">
        <authorList>
            <person name="Smith C.H."/>
        </authorList>
    </citation>
    <scope>NUCLEOTIDE SEQUENCE</scope>
    <source>
        <strain evidence="1">CHS0354</strain>
        <tissue evidence="1">Mantle</tissue>
    </source>
</reference>
<evidence type="ECO:0000313" key="2">
    <source>
        <dbReference type="Proteomes" id="UP001195483"/>
    </source>
</evidence>